<evidence type="ECO:0000313" key="2">
    <source>
        <dbReference type="EMBL" id="CBF86888.1"/>
    </source>
</evidence>
<dbReference type="EMBL" id="BN001307">
    <property type="protein sequence ID" value="CBF86888.1"/>
    <property type="molecule type" value="Genomic_DNA"/>
</dbReference>
<dbReference type="KEGG" id="ani:ANIA_10312"/>
<name>C8VP72_EMENI</name>
<dbReference type="STRING" id="227321.C8VP72"/>
<dbReference type="InParanoid" id="C8VP72"/>
<dbReference type="Proteomes" id="UP000000560">
    <property type="component" value="Chromosome VII"/>
</dbReference>
<dbReference type="GeneID" id="74896332"/>
<protein>
    <submittedName>
        <fullName evidence="2">Uncharacterized protein</fullName>
    </submittedName>
</protein>
<dbReference type="RefSeq" id="XP_050468895.1">
    <property type="nucleotide sequence ID" value="XM_050613053.1"/>
</dbReference>
<gene>
    <name evidence="2" type="ORF">ANIA_10312</name>
</gene>
<reference evidence="3" key="2">
    <citation type="journal article" date="2009" name="Fungal Genet. Biol.">
        <title>The 2008 update of the Aspergillus nidulans genome annotation: a community effort.</title>
        <authorList>
            <person name="Wortman J.R."/>
            <person name="Gilsenan J.M."/>
            <person name="Joardar V."/>
            <person name="Deegan J."/>
            <person name="Clutterbuck J."/>
            <person name="Andersen M.R."/>
            <person name="Archer D."/>
            <person name="Bencina M."/>
            <person name="Braus G."/>
            <person name="Coutinho P."/>
            <person name="von Dohren H."/>
            <person name="Doonan J."/>
            <person name="Driessen A.J."/>
            <person name="Durek P."/>
            <person name="Espeso E."/>
            <person name="Fekete E."/>
            <person name="Flipphi M."/>
            <person name="Estrada C.G."/>
            <person name="Geysens S."/>
            <person name="Goldman G."/>
            <person name="de Groot P.W."/>
            <person name="Hansen K."/>
            <person name="Harris S.D."/>
            <person name="Heinekamp T."/>
            <person name="Helmstaedt K."/>
            <person name="Henrissat B."/>
            <person name="Hofmann G."/>
            <person name="Homan T."/>
            <person name="Horio T."/>
            <person name="Horiuchi H."/>
            <person name="James S."/>
            <person name="Jones M."/>
            <person name="Karaffa L."/>
            <person name="Karanyi Z."/>
            <person name="Kato M."/>
            <person name="Keller N."/>
            <person name="Kelly D.E."/>
            <person name="Kiel J.A."/>
            <person name="Kim J.M."/>
            <person name="van der Klei I.J."/>
            <person name="Klis F.M."/>
            <person name="Kovalchuk A."/>
            <person name="Krasevec N."/>
            <person name="Kubicek C.P."/>
            <person name="Liu B."/>
            <person name="Maccabe A."/>
            <person name="Meyer V."/>
            <person name="Mirabito P."/>
            <person name="Miskei M."/>
            <person name="Mos M."/>
            <person name="Mullins J."/>
            <person name="Nelson D.R."/>
            <person name="Nielsen J."/>
            <person name="Oakley B.R."/>
            <person name="Osmani S.A."/>
            <person name="Pakula T."/>
            <person name="Paszewski A."/>
            <person name="Paulsen I."/>
            <person name="Pilsyk S."/>
            <person name="Pocsi I."/>
            <person name="Punt P.J."/>
            <person name="Ram A.F."/>
            <person name="Ren Q."/>
            <person name="Robellet X."/>
            <person name="Robson G."/>
            <person name="Seiboth B."/>
            <person name="van Solingen P."/>
            <person name="Specht T."/>
            <person name="Sun J."/>
            <person name="Taheri-Talesh N."/>
            <person name="Takeshita N."/>
            <person name="Ussery D."/>
            <person name="vanKuyk P.A."/>
            <person name="Visser H."/>
            <person name="van de Vondervoort P.J."/>
            <person name="de Vries R.P."/>
            <person name="Walton J."/>
            <person name="Xiang X."/>
            <person name="Xiong Y."/>
            <person name="Zeng A.P."/>
            <person name="Brandt B.W."/>
            <person name="Cornell M.J."/>
            <person name="van den Hondel C.A."/>
            <person name="Visser J."/>
            <person name="Oliver S.G."/>
            <person name="Turner G."/>
        </authorList>
    </citation>
    <scope>GENOME REANNOTATION</scope>
    <source>
        <strain evidence="3">FGSC A4 / ATCC 38163 / CBS 112.46 / NRRL 194 / M139</strain>
    </source>
</reference>
<keyword evidence="3" id="KW-1185">Reference proteome</keyword>
<feature type="region of interest" description="Disordered" evidence="1">
    <location>
        <begin position="43"/>
        <end position="64"/>
    </location>
</feature>
<reference evidence="3" key="1">
    <citation type="journal article" date="2005" name="Nature">
        <title>Sequencing of Aspergillus nidulans and comparative analysis with A. fumigatus and A. oryzae.</title>
        <authorList>
            <person name="Galagan J.E."/>
            <person name="Calvo S.E."/>
            <person name="Cuomo C."/>
            <person name="Ma L.J."/>
            <person name="Wortman J.R."/>
            <person name="Batzoglou S."/>
            <person name="Lee S.I."/>
            <person name="Basturkmen M."/>
            <person name="Spevak C.C."/>
            <person name="Clutterbuck J."/>
            <person name="Kapitonov V."/>
            <person name="Jurka J."/>
            <person name="Scazzocchio C."/>
            <person name="Farman M."/>
            <person name="Butler J."/>
            <person name="Purcell S."/>
            <person name="Harris S."/>
            <person name="Braus G.H."/>
            <person name="Draht O."/>
            <person name="Busch S."/>
            <person name="D'Enfert C."/>
            <person name="Bouchier C."/>
            <person name="Goldman G.H."/>
            <person name="Bell-Pedersen D."/>
            <person name="Griffiths-Jones S."/>
            <person name="Doonan J.H."/>
            <person name="Yu J."/>
            <person name="Vienken K."/>
            <person name="Pain A."/>
            <person name="Freitag M."/>
            <person name="Selker E.U."/>
            <person name="Archer D.B."/>
            <person name="Penalva M.A."/>
            <person name="Oakley B.R."/>
            <person name="Momany M."/>
            <person name="Tanaka T."/>
            <person name="Kumagai T."/>
            <person name="Asai K."/>
            <person name="Machida M."/>
            <person name="Nierman W.C."/>
            <person name="Denning D.W."/>
            <person name="Caddick M."/>
            <person name="Hynes M."/>
            <person name="Paoletti M."/>
            <person name="Fischer R."/>
            <person name="Miller B."/>
            <person name="Dyer P."/>
            <person name="Sachs M.S."/>
            <person name="Osmani S.A."/>
            <person name="Birren B.W."/>
        </authorList>
    </citation>
    <scope>NUCLEOTIDE SEQUENCE [LARGE SCALE GENOMIC DNA]</scope>
    <source>
        <strain evidence="3">FGSC A4 / ATCC 38163 / CBS 112.46 / NRRL 194 / M139</strain>
    </source>
</reference>
<feature type="compositionally biased region" description="Polar residues" evidence="1">
    <location>
        <begin position="43"/>
        <end position="60"/>
    </location>
</feature>
<dbReference type="AlphaFoldDB" id="C8VP72"/>
<evidence type="ECO:0000256" key="1">
    <source>
        <dbReference type="SAM" id="MobiDB-lite"/>
    </source>
</evidence>
<dbReference type="HOGENOM" id="CLU_2413252_0_0_1"/>
<accession>C8VP72</accession>
<organism evidence="2 3">
    <name type="scientific">Emericella nidulans (strain FGSC A4 / ATCC 38163 / CBS 112.46 / NRRL 194 / M139)</name>
    <name type="common">Aspergillus nidulans</name>
    <dbReference type="NCBI Taxonomy" id="227321"/>
    <lineage>
        <taxon>Eukaryota</taxon>
        <taxon>Fungi</taxon>
        <taxon>Dikarya</taxon>
        <taxon>Ascomycota</taxon>
        <taxon>Pezizomycotina</taxon>
        <taxon>Eurotiomycetes</taxon>
        <taxon>Eurotiomycetidae</taxon>
        <taxon>Eurotiales</taxon>
        <taxon>Aspergillaceae</taxon>
        <taxon>Aspergillus</taxon>
        <taxon>Aspergillus subgen. Nidulantes</taxon>
    </lineage>
</organism>
<proteinExistence type="predicted"/>
<evidence type="ECO:0000313" key="3">
    <source>
        <dbReference type="Proteomes" id="UP000000560"/>
    </source>
</evidence>
<sequence>MLALNFDVLIPQWFPVSENTSIVTCLALTYMLDMVMEYLSASGVKSSPPNVNERSFSSSPKFHHKASDIDSLEILVSGRSVDHTESQLCRRE</sequence>